<dbReference type="InterPro" id="IPR006015">
    <property type="entry name" value="Universal_stress_UspA"/>
</dbReference>
<dbReference type="KEGG" id="mspg:F6B93_00570"/>
<dbReference type="InterPro" id="IPR006016">
    <property type="entry name" value="UspA"/>
</dbReference>
<dbReference type="CDD" id="cd00293">
    <property type="entry name" value="USP-like"/>
    <property type="match status" value="2"/>
</dbReference>
<dbReference type="EMBL" id="CP046600">
    <property type="protein sequence ID" value="QUR65770.1"/>
    <property type="molecule type" value="Genomic_DNA"/>
</dbReference>
<evidence type="ECO:0000259" key="2">
    <source>
        <dbReference type="Pfam" id="PF00582"/>
    </source>
</evidence>
<dbReference type="RefSeq" id="WP_211697169.1">
    <property type="nucleotide sequence ID" value="NZ_CP046600.1"/>
</dbReference>
<dbReference type="Gene3D" id="3.40.50.12370">
    <property type="match status" value="1"/>
</dbReference>
<dbReference type="Gene3D" id="3.40.50.620">
    <property type="entry name" value="HUPs"/>
    <property type="match status" value="1"/>
</dbReference>
<dbReference type="AlphaFoldDB" id="A0A975PV62"/>
<dbReference type="Proteomes" id="UP000682202">
    <property type="component" value="Chromosome"/>
</dbReference>
<dbReference type="PANTHER" id="PTHR46268">
    <property type="entry name" value="STRESS RESPONSE PROTEIN NHAX"/>
    <property type="match status" value="1"/>
</dbReference>
<feature type="domain" description="UspA" evidence="2">
    <location>
        <begin position="140"/>
        <end position="279"/>
    </location>
</feature>
<feature type="domain" description="UspA" evidence="2">
    <location>
        <begin position="9"/>
        <end position="133"/>
    </location>
</feature>
<evidence type="ECO:0000256" key="1">
    <source>
        <dbReference type="ARBA" id="ARBA00008791"/>
    </source>
</evidence>
<evidence type="ECO:0000313" key="4">
    <source>
        <dbReference type="Proteomes" id="UP000682202"/>
    </source>
</evidence>
<protein>
    <submittedName>
        <fullName evidence="3">Universal stress protein</fullName>
    </submittedName>
</protein>
<dbReference type="PRINTS" id="PR01438">
    <property type="entry name" value="UNVRSLSTRESS"/>
</dbReference>
<organism evidence="3 4">
    <name type="scientific">Mycobacterium spongiae</name>
    <dbReference type="NCBI Taxonomy" id="886343"/>
    <lineage>
        <taxon>Bacteria</taxon>
        <taxon>Bacillati</taxon>
        <taxon>Actinomycetota</taxon>
        <taxon>Actinomycetes</taxon>
        <taxon>Mycobacteriales</taxon>
        <taxon>Mycobacteriaceae</taxon>
        <taxon>Mycobacterium</taxon>
    </lineage>
</organism>
<dbReference type="InterPro" id="IPR014729">
    <property type="entry name" value="Rossmann-like_a/b/a_fold"/>
</dbReference>
<name>A0A975PV62_9MYCO</name>
<dbReference type="Pfam" id="PF00582">
    <property type="entry name" value="Usp"/>
    <property type="match status" value="2"/>
</dbReference>
<proteinExistence type="inferred from homology"/>
<evidence type="ECO:0000313" key="3">
    <source>
        <dbReference type="EMBL" id="QUR65770.1"/>
    </source>
</evidence>
<reference evidence="3" key="1">
    <citation type="submission" date="2019-12" db="EMBL/GenBank/DDBJ databases">
        <title>Mycobacterium spongiae sp. nov.</title>
        <authorList>
            <person name="Stinear T."/>
        </authorList>
    </citation>
    <scope>NUCLEOTIDE SEQUENCE</scope>
    <source>
        <strain evidence="3">FSD4b-SM</strain>
    </source>
</reference>
<dbReference type="SUPFAM" id="SSF52402">
    <property type="entry name" value="Adenine nucleotide alpha hydrolases-like"/>
    <property type="match status" value="2"/>
</dbReference>
<dbReference type="PANTHER" id="PTHR46268:SF6">
    <property type="entry name" value="UNIVERSAL STRESS PROTEIN UP12"/>
    <property type="match status" value="1"/>
</dbReference>
<keyword evidence="4" id="KW-1185">Reference proteome</keyword>
<comment type="similarity">
    <text evidence="1">Belongs to the universal stress protein A family.</text>
</comment>
<gene>
    <name evidence="3" type="ORF">F6B93_00570</name>
</gene>
<accession>A0A975PV62</accession>
<sequence length="283" mass="29872">MVVAAAPPRQILVATDMSEGAGVAVTRAAQLAREHDARLTAIHVLPTGIDAEIAEGARADLEAHLAEHLNSTPADIVVRHGSAAYAITIEAADRTVDLVVVGAHGAHWLADAFVGSTAENVVRMNPTAVLLVKQLGKAPYRTVVLALDESAPAARAARFASALTPSAKHTLIHICVVVGENLMRMHGVAEDDIDALRSTCTERTREYLARLTAELTPAPTQVIIESGHPPTRLVELCRSHAADLAVVGTGARSQVSYAFLGSVAQHIMRQSQSDVLVVPAVRD</sequence>